<dbReference type="GO" id="GO:0016020">
    <property type="term" value="C:membrane"/>
    <property type="evidence" value="ECO:0007669"/>
    <property type="project" value="UniProtKB-SubCell"/>
</dbReference>
<evidence type="ECO:0000256" key="6">
    <source>
        <dbReference type="ARBA" id="ARBA00023180"/>
    </source>
</evidence>
<keyword evidence="3" id="KW-0735">Signal-anchor</keyword>
<evidence type="ECO:0000256" key="5">
    <source>
        <dbReference type="ARBA" id="ARBA00023136"/>
    </source>
</evidence>
<dbReference type="InterPro" id="IPR029044">
    <property type="entry name" value="Nucleotide-diphossugar_trans"/>
</dbReference>
<reference evidence="9 10" key="1">
    <citation type="submission" date="2018-11" db="EMBL/GenBank/DDBJ databases">
        <title>Genome assembly of Steccherinum ochraceum LE-BIN_3174, the white-rot fungus of the Steccherinaceae family (The Residual Polyporoid clade, Polyporales, Basidiomycota).</title>
        <authorList>
            <person name="Fedorova T.V."/>
            <person name="Glazunova O.A."/>
            <person name="Landesman E.O."/>
            <person name="Moiseenko K.V."/>
            <person name="Psurtseva N.V."/>
            <person name="Savinova O.S."/>
            <person name="Shakhova N.V."/>
            <person name="Tyazhelova T.V."/>
            <person name="Vasina D.V."/>
        </authorList>
    </citation>
    <scope>NUCLEOTIDE SEQUENCE [LARGE SCALE GENOMIC DNA]</scope>
    <source>
        <strain evidence="9 10">LE-BIN_3174</strain>
    </source>
</reference>
<feature type="region of interest" description="Disordered" evidence="7">
    <location>
        <begin position="1"/>
        <end position="21"/>
    </location>
</feature>
<organism evidence="9 10">
    <name type="scientific">Steccherinum ochraceum</name>
    <dbReference type="NCBI Taxonomy" id="92696"/>
    <lineage>
        <taxon>Eukaryota</taxon>
        <taxon>Fungi</taxon>
        <taxon>Dikarya</taxon>
        <taxon>Basidiomycota</taxon>
        <taxon>Agaricomycotina</taxon>
        <taxon>Agaricomycetes</taxon>
        <taxon>Polyporales</taxon>
        <taxon>Steccherinaceae</taxon>
        <taxon>Steccherinum</taxon>
    </lineage>
</organism>
<dbReference type="STRING" id="92696.A0A4R0RV23"/>
<dbReference type="OrthoDB" id="411524at2759"/>
<keyword evidence="5 8" id="KW-0472">Membrane</keyword>
<evidence type="ECO:0000256" key="2">
    <source>
        <dbReference type="ARBA" id="ARBA00022692"/>
    </source>
</evidence>
<comment type="caution">
    <text evidence="9">The sequence shown here is derived from an EMBL/GenBank/DDBJ whole genome shotgun (WGS) entry which is preliminary data.</text>
</comment>
<dbReference type="Gene3D" id="3.90.550.10">
    <property type="entry name" value="Spore Coat Polysaccharide Biosynthesis Protein SpsA, Chain A"/>
    <property type="match status" value="1"/>
</dbReference>
<evidence type="ECO:0000256" key="7">
    <source>
        <dbReference type="SAM" id="MobiDB-lite"/>
    </source>
</evidence>
<accession>A0A4R0RV23</accession>
<keyword evidence="10" id="KW-1185">Reference proteome</keyword>
<dbReference type="PANTHER" id="PTHR12270">
    <property type="entry name" value="GLYCOSYLTRANSFERASE-RELATED"/>
    <property type="match status" value="1"/>
</dbReference>
<evidence type="ECO:0000256" key="1">
    <source>
        <dbReference type="ARBA" id="ARBA00004606"/>
    </source>
</evidence>
<feature type="compositionally biased region" description="Basic and acidic residues" evidence="7">
    <location>
        <begin position="7"/>
        <end position="18"/>
    </location>
</feature>
<dbReference type="AlphaFoldDB" id="A0A4R0RV23"/>
<sequence length="450" mass="51322">MSAYTIVDREAYPDHSDPPESPWRTRVAFHKNRHAPSLKRIVSYSYLVLLAIPLLLVFRHLHGTASSELTTSEEVVIRPPVAPYHPVPPVSVDTEEDLEELQDEPLLIEPMVEPPHPLTFALIMFSMIRRVKSILMYTSAPVNFHIICDDAAQNYLEGRFALRVWQARIKREGAIATDHSAGVPGLMKLFIHEILPTTVKKAIFLDTDAMFISDPVLLWNQFDDFGPEAALSMPTHFDQIAPQWHNANRICSCVMLLDLEKLRKLRLMDSVYYREDPTGVPALAPAAFRALYGPPGESGHYEDVKLGDQGYWWAIVDHRRELLQHLHFDYEVSSCLVRMYGTSLGDDGADEERAKSGQWLLDNTEHEDDVILPKVLHFNCLDGTPRFFEWEGWSDPDNYLTQNWGPAVFYHVGVKWLWLNQGPKDVTTVTMETVRDVVFADEQFGRGLSS</sequence>
<evidence type="ECO:0000313" key="10">
    <source>
        <dbReference type="Proteomes" id="UP000292702"/>
    </source>
</evidence>
<proteinExistence type="predicted"/>
<dbReference type="GO" id="GO:0035269">
    <property type="term" value="P:protein O-linked glycosylation via mannose"/>
    <property type="evidence" value="ECO:0007669"/>
    <property type="project" value="TreeGrafter"/>
</dbReference>
<dbReference type="SUPFAM" id="SSF53448">
    <property type="entry name" value="Nucleotide-diphospho-sugar transferases"/>
    <property type="match status" value="1"/>
</dbReference>
<keyword evidence="6" id="KW-0325">Glycoprotein</keyword>
<evidence type="ECO:0000256" key="4">
    <source>
        <dbReference type="ARBA" id="ARBA00022989"/>
    </source>
</evidence>
<keyword evidence="4 8" id="KW-1133">Transmembrane helix</keyword>
<evidence type="ECO:0000256" key="8">
    <source>
        <dbReference type="SAM" id="Phobius"/>
    </source>
</evidence>
<evidence type="ECO:0000256" key="3">
    <source>
        <dbReference type="ARBA" id="ARBA00022968"/>
    </source>
</evidence>
<keyword evidence="2 8" id="KW-0812">Transmembrane</keyword>
<feature type="transmembrane region" description="Helical" evidence="8">
    <location>
        <begin position="41"/>
        <end position="61"/>
    </location>
</feature>
<protein>
    <recommendedName>
        <fullName evidence="11">Glycosyltransferase family 8 protein</fullName>
    </recommendedName>
</protein>
<comment type="subcellular location">
    <subcellularLocation>
        <location evidence="1">Membrane</location>
        <topology evidence="1">Single-pass type II membrane protein</topology>
    </subcellularLocation>
</comment>
<evidence type="ECO:0008006" key="11">
    <source>
        <dbReference type="Google" id="ProtNLM"/>
    </source>
</evidence>
<dbReference type="EMBL" id="RWJN01000090">
    <property type="protein sequence ID" value="TCD67648.1"/>
    <property type="molecule type" value="Genomic_DNA"/>
</dbReference>
<gene>
    <name evidence="9" type="ORF">EIP91_012158</name>
</gene>
<dbReference type="InterPro" id="IPR051292">
    <property type="entry name" value="Xyl/GlcA_transferase"/>
</dbReference>
<evidence type="ECO:0000313" key="9">
    <source>
        <dbReference type="EMBL" id="TCD67648.1"/>
    </source>
</evidence>
<dbReference type="Proteomes" id="UP000292702">
    <property type="component" value="Unassembled WGS sequence"/>
</dbReference>
<name>A0A4R0RV23_9APHY</name>
<dbReference type="PANTHER" id="PTHR12270:SF25">
    <property type="entry name" value="GLYCOSYLTRANSFERASE-LIKE PROTEIN LARGE"/>
    <property type="match status" value="1"/>
</dbReference>
<dbReference type="GO" id="GO:0042285">
    <property type="term" value="F:xylosyltransferase activity"/>
    <property type="evidence" value="ECO:0007669"/>
    <property type="project" value="TreeGrafter"/>
</dbReference>
<dbReference type="GO" id="GO:0015020">
    <property type="term" value="F:glucuronosyltransferase activity"/>
    <property type="evidence" value="ECO:0007669"/>
    <property type="project" value="TreeGrafter"/>
</dbReference>